<dbReference type="RefSeq" id="WP_167564458.1">
    <property type="nucleotide sequence ID" value="NZ_CP049807.1"/>
</dbReference>
<evidence type="ECO:0000313" key="1">
    <source>
        <dbReference type="EMBL" id="QIT19972.1"/>
    </source>
</evidence>
<organism evidence="1 2">
    <name type="scientific">Acinetobacter pittii</name>
    <name type="common">Acinetobacter genomosp. 3</name>
    <dbReference type="NCBI Taxonomy" id="48296"/>
    <lineage>
        <taxon>Bacteria</taxon>
        <taxon>Pseudomonadati</taxon>
        <taxon>Pseudomonadota</taxon>
        <taxon>Gammaproteobacteria</taxon>
        <taxon>Moraxellales</taxon>
        <taxon>Moraxellaceae</taxon>
        <taxon>Acinetobacter</taxon>
        <taxon>Acinetobacter calcoaceticus/baumannii complex</taxon>
    </lineage>
</organism>
<evidence type="ECO:0000313" key="2">
    <source>
        <dbReference type="Proteomes" id="UP000501692"/>
    </source>
</evidence>
<dbReference type="Proteomes" id="UP000501692">
    <property type="component" value="Plasmid pA1254_1"/>
</dbReference>
<gene>
    <name evidence="1" type="ORF">G8E09_19355</name>
</gene>
<keyword evidence="1" id="KW-0614">Plasmid</keyword>
<protein>
    <submittedName>
        <fullName evidence="1">Uncharacterized protein</fullName>
    </submittedName>
</protein>
<accession>A0A6H0G0A3</accession>
<dbReference type="EMBL" id="CP049807">
    <property type="protein sequence ID" value="QIT19972.1"/>
    <property type="molecule type" value="Genomic_DNA"/>
</dbReference>
<reference evidence="1 2" key="1">
    <citation type="submission" date="2020-03" db="EMBL/GenBank/DDBJ databases">
        <authorList>
            <person name="Zhang L."/>
            <person name="Han X."/>
            <person name="Chen Y."/>
            <person name="Yu Y."/>
        </authorList>
    </citation>
    <scope>NUCLEOTIDE SEQUENCE [LARGE SCALE GENOMIC DNA]</scope>
    <source>
        <strain evidence="1 2">A1254</strain>
        <plasmid evidence="2">pa1254_1</plasmid>
    </source>
</reference>
<sequence>MMSKPTFNFNNNTMERGKSFTSTPNNFGGVINADGNTIRDVDHFHYQRDEKSLEAVILKHLKQDTSPEVIKQTVKEIEKLEDKNQDTIFEKLSEIGIKTYLEGGILLTNLAFAIYQWFQP</sequence>
<geneLocation type="plasmid" evidence="2">
    <name>pa1254_1</name>
</geneLocation>
<proteinExistence type="predicted"/>
<dbReference type="AlphaFoldDB" id="A0A6H0G0A3"/>
<name>A0A6H0G0A3_ACIPI</name>